<keyword evidence="1" id="KW-1133">Transmembrane helix</keyword>
<protein>
    <submittedName>
        <fullName evidence="2">Uncharacterized protein</fullName>
    </submittedName>
</protein>
<organism evidence="2 3">
    <name type="scientific">Rhizobium meliloti</name>
    <name type="common">Ensifer meliloti</name>
    <name type="synonym">Sinorhizobium meliloti</name>
    <dbReference type="NCBI Taxonomy" id="382"/>
    <lineage>
        <taxon>Bacteria</taxon>
        <taxon>Pseudomonadati</taxon>
        <taxon>Pseudomonadota</taxon>
        <taxon>Alphaproteobacteria</taxon>
        <taxon>Hyphomicrobiales</taxon>
        <taxon>Rhizobiaceae</taxon>
        <taxon>Sinorhizobium/Ensifer group</taxon>
        <taxon>Sinorhizobium</taxon>
    </lineage>
</organism>
<dbReference type="AlphaFoldDB" id="A0A220MUA0"/>
<dbReference type="EMBL" id="WISR01000255">
    <property type="protein sequence ID" value="MQW37190.1"/>
    <property type="molecule type" value="Genomic_DNA"/>
</dbReference>
<keyword evidence="1" id="KW-0472">Membrane</keyword>
<sequence length="47" mass="5264">MSKEPIFTLREFVVWAAILGSVVGYQLWNHADPPPLTIDLATIEPRA</sequence>
<reference evidence="2 3" key="1">
    <citation type="journal article" date="2013" name="Genome Biol.">
        <title>Comparative genomics of the core and accessory genomes of 48 Sinorhizobium strains comprising five genospecies.</title>
        <authorList>
            <person name="Sugawara M."/>
            <person name="Epstein B."/>
            <person name="Badgley B.D."/>
            <person name="Unno T."/>
            <person name="Xu L."/>
            <person name="Reese J."/>
            <person name="Gyaneshwar P."/>
            <person name="Denny R."/>
            <person name="Mudge J."/>
            <person name="Bharti A.K."/>
            <person name="Farmer A.D."/>
            <person name="May G.D."/>
            <person name="Woodward J.E."/>
            <person name="Medigue C."/>
            <person name="Vallenet D."/>
            <person name="Lajus A."/>
            <person name="Rouy Z."/>
            <person name="Martinez-Vaz B."/>
            <person name="Tiffin P."/>
            <person name="Young N.D."/>
            <person name="Sadowsky M.J."/>
        </authorList>
    </citation>
    <scope>NUCLEOTIDE SEQUENCE [LARGE SCALE GENOMIC DNA]</scope>
    <source>
        <strain evidence="2 3">N6B1</strain>
    </source>
</reference>
<feature type="transmembrane region" description="Helical" evidence="1">
    <location>
        <begin position="12"/>
        <end position="28"/>
    </location>
</feature>
<gene>
    <name evidence="2" type="ORF">GHK53_31660</name>
</gene>
<keyword evidence="1" id="KW-0812">Transmembrane</keyword>
<dbReference type="Proteomes" id="UP000429484">
    <property type="component" value="Unassembled WGS sequence"/>
</dbReference>
<evidence type="ECO:0000313" key="2">
    <source>
        <dbReference type="EMBL" id="MQW37190.1"/>
    </source>
</evidence>
<dbReference type="RefSeq" id="WP_010968935.1">
    <property type="nucleotide sequence ID" value="NZ_BJNJ01000076.1"/>
</dbReference>
<evidence type="ECO:0000256" key="1">
    <source>
        <dbReference type="SAM" id="Phobius"/>
    </source>
</evidence>
<accession>A0A220MUA0</accession>
<evidence type="ECO:0000313" key="3">
    <source>
        <dbReference type="Proteomes" id="UP000429484"/>
    </source>
</evidence>
<proteinExistence type="predicted"/>
<name>A0A220MUA0_RHIML</name>
<comment type="caution">
    <text evidence="2">The sequence shown here is derived from an EMBL/GenBank/DDBJ whole genome shotgun (WGS) entry which is preliminary data.</text>
</comment>